<dbReference type="AlphaFoldDB" id="A0A8T0TBG2"/>
<evidence type="ECO:0000313" key="3">
    <source>
        <dbReference type="Proteomes" id="UP000823388"/>
    </source>
</evidence>
<sequence>MDFTSGEPGLRPSRVTVCAARTVVIGEAERDIQLHSLIGVQLDATRRMSCEQVRRDVFRQLNIPGYAVEVTMLKAATFLLRFAQPAMRDTALGRRQLTAGGTRLHVMPWTRQFGAEATSNLPYRVRVCIEGIPAHATNLETVSKLFSAKTVIDRIDTEKLKEEERTCVCVWITTNDPASVAIEGTLRLEEPVEFTEDQHNEFFTRLGNMEVPEVRPGAATLLDYEVILHVDQVLDFTTPPNSPSWQSYNSGASGIPGDSLVEEWPVKHTFIWQLGVPDRGRSPPRVSVYERLGASRRDRSPDRGAGGGRMQFPPPPHTAFAGAGGSSHAGGHSNHGGVFRGHGTGGHFRGRSAQIAGKGDEDLAGGEGEKKVVILPDLLATWVQCQTSVNSPVSWGWKGAVSHTRMQLFFAVLVKVWARMRRPGTRWQMRPIARAIG</sequence>
<protein>
    <submittedName>
        <fullName evidence="2">Uncharacterized protein</fullName>
    </submittedName>
</protein>
<dbReference type="PANTHER" id="PTHR33087:SF31">
    <property type="entry name" value="OS06G0482850 PROTEIN"/>
    <property type="match status" value="1"/>
</dbReference>
<name>A0A8T0TBG2_PANVG</name>
<feature type="compositionally biased region" description="Gly residues" evidence="1">
    <location>
        <begin position="338"/>
        <end position="347"/>
    </location>
</feature>
<dbReference type="InterPro" id="IPR053253">
    <property type="entry name" value="Sex_diff_modulator"/>
</dbReference>
<keyword evidence="3" id="KW-1185">Reference proteome</keyword>
<organism evidence="2 3">
    <name type="scientific">Panicum virgatum</name>
    <name type="common">Blackwell switchgrass</name>
    <dbReference type="NCBI Taxonomy" id="38727"/>
    <lineage>
        <taxon>Eukaryota</taxon>
        <taxon>Viridiplantae</taxon>
        <taxon>Streptophyta</taxon>
        <taxon>Embryophyta</taxon>
        <taxon>Tracheophyta</taxon>
        <taxon>Spermatophyta</taxon>
        <taxon>Magnoliopsida</taxon>
        <taxon>Liliopsida</taxon>
        <taxon>Poales</taxon>
        <taxon>Poaceae</taxon>
        <taxon>PACMAD clade</taxon>
        <taxon>Panicoideae</taxon>
        <taxon>Panicodae</taxon>
        <taxon>Paniceae</taxon>
        <taxon>Panicinae</taxon>
        <taxon>Panicum</taxon>
        <taxon>Panicum sect. Hiantes</taxon>
    </lineage>
</organism>
<evidence type="ECO:0000256" key="1">
    <source>
        <dbReference type="SAM" id="MobiDB-lite"/>
    </source>
</evidence>
<evidence type="ECO:0000313" key="2">
    <source>
        <dbReference type="EMBL" id="KAG2606575.1"/>
    </source>
</evidence>
<reference evidence="2" key="1">
    <citation type="submission" date="2020-05" db="EMBL/GenBank/DDBJ databases">
        <title>WGS assembly of Panicum virgatum.</title>
        <authorList>
            <person name="Lovell J.T."/>
            <person name="Jenkins J."/>
            <person name="Shu S."/>
            <person name="Juenger T.E."/>
            <person name="Schmutz J."/>
        </authorList>
    </citation>
    <scope>NUCLEOTIDE SEQUENCE</scope>
    <source>
        <strain evidence="2">AP13</strain>
    </source>
</reference>
<dbReference type="EMBL" id="CM029044">
    <property type="protein sequence ID" value="KAG2606575.1"/>
    <property type="molecule type" value="Genomic_DNA"/>
</dbReference>
<feature type="compositionally biased region" description="Basic and acidic residues" evidence="1">
    <location>
        <begin position="293"/>
        <end position="302"/>
    </location>
</feature>
<comment type="caution">
    <text evidence="2">The sequence shown here is derived from an EMBL/GenBank/DDBJ whole genome shotgun (WGS) entry which is preliminary data.</text>
</comment>
<dbReference type="Proteomes" id="UP000823388">
    <property type="component" value="Chromosome 4N"/>
</dbReference>
<dbReference type="PANTHER" id="PTHR33087">
    <property type="entry name" value="OS07G0539200 PROTEIN"/>
    <property type="match status" value="1"/>
</dbReference>
<accession>A0A8T0TBG2</accession>
<feature type="region of interest" description="Disordered" evidence="1">
    <location>
        <begin position="280"/>
        <end position="352"/>
    </location>
</feature>
<gene>
    <name evidence="2" type="ORF">PVAP13_4NG061900</name>
</gene>
<proteinExistence type="predicted"/>